<feature type="region of interest" description="Disordered" evidence="1">
    <location>
        <begin position="84"/>
        <end position="110"/>
    </location>
</feature>
<evidence type="ECO:0000256" key="1">
    <source>
        <dbReference type="SAM" id="MobiDB-lite"/>
    </source>
</evidence>
<gene>
    <name evidence="2" type="ORF">TCNE_LOCUS17852</name>
</gene>
<sequence length="143" mass="15785">MPMDVGEIDSSDYGIKVDPINYWHHSRQVTVGKSSVIPKTSELEVELAVRVKSRGMASQLRRGRRSSSTVREIFTTISNKALRRGLSPEGLPRRASEDSEGGTEMTDTGFTSDPGYFPILSERLLCTIIFNVRCGVGGNEVIH</sequence>
<accession>A0A183VAT2</accession>
<name>A0A183VAT2_TOXCA</name>
<dbReference type="Proteomes" id="UP000050794">
    <property type="component" value="Unassembled WGS sequence"/>
</dbReference>
<evidence type="ECO:0000313" key="3">
    <source>
        <dbReference type="Proteomes" id="UP000050794"/>
    </source>
</evidence>
<evidence type="ECO:0000313" key="2">
    <source>
        <dbReference type="EMBL" id="VDM49173.1"/>
    </source>
</evidence>
<dbReference type="EMBL" id="UYWY01024867">
    <property type="protein sequence ID" value="VDM49173.1"/>
    <property type="molecule type" value="Genomic_DNA"/>
</dbReference>
<organism evidence="3 4">
    <name type="scientific">Toxocara canis</name>
    <name type="common">Canine roundworm</name>
    <dbReference type="NCBI Taxonomy" id="6265"/>
    <lineage>
        <taxon>Eukaryota</taxon>
        <taxon>Metazoa</taxon>
        <taxon>Ecdysozoa</taxon>
        <taxon>Nematoda</taxon>
        <taxon>Chromadorea</taxon>
        <taxon>Rhabditida</taxon>
        <taxon>Spirurina</taxon>
        <taxon>Ascaridomorpha</taxon>
        <taxon>Ascaridoidea</taxon>
        <taxon>Toxocaridae</taxon>
        <taxon>Toxocara</taxon>
    </lineage>
</organism>
<reference evidence="2 3" key="2">
    <citation type="submission" date="2018-11" db="EMBL/GenBank/DDBJ databases">
        <authorList>
            <consortium name="Pathogen Informatics"/>
        </authorList>
    </citation>
    <scope>NUCLEOTIDE SEQUENCE [LARGE SCALE GENOMIC DNA]</scope>
</reference>
<dbReference type="AlphaFoldDB" id="A0A183VAT2"/>
<evidence type="ECO:0000313" key="4">
    <source>
        <dbReference type="WBParaSite" id="TCNE_0001785301-mRNA-1"/>
    </source>
</evidence>
<keyword evidence="3" id="KW-1185">Reference proteome</keyword>
<proteinExistence type="predicted"/>
<reference evidence="4" key="1">
    <citation type="submission" date="2016-06" db="UniProtKB">
        <authorList>
            <consortium name="WormBaseParasite"/>
        </authorList>
    </citation>
    <scope>IDENTIFICATION</scope>
</reference>
<protein>
    <submittedName>
        <fullName evidence="2 4">Uncharacterized protein</fullName>
    </submittedName>
</protein>
<dbReference type="WBParaSite" id="TCNE_0001785301-mRNA-1">
    <property type="protein sequence ID" value="TCNE_0001785301-mRNA-1"/>
    <property type="gene ID" value="TCNE_0001785301"/>
</dbReference>